<keyword evidence="2" id="KW-0472">Membrane</keyword>
<dbReference type="Proteomes" id="UP001219901">
    <property type="component" value="Chromosome"/>
</dbReference>
<proteinExistence type="predicted"/>
<keyword evidence="2" id="KW-0812">Transmembrane</keyword>
<feature type="transmembrane region" description="Helical" evidence="2">
    <location>
        <begin position="43"/>
        <end position="63"/>
    </location>
</feature>
<evidence type="ECO:0000313" key="3">
    <source>
        <dbReference type="EMBL" id="MDG0867136.1"/>
    </source>
</evidence>
<dbReference type="RefSeq" id="WP_342825173.1">
    <property type="nucleotide sequence ID" value="NZ_CP046146.1"/>
</dbReference>
<organism evidence="4 5">
    <name type="scientific">Candidatus Lucifugimonas marina</name>
    <dbReference type="NCBI Taxonomy" id="3038979"/>
    <lineage>
        <taxon>Bacteria</taxon>
        <taxon>Bacillati</taxon>
        <taxon>Chloroflexota</taxon>
        <taxon>Dehalococcoidia</taxon>
        <taxon>SAR202 cluster</taxon>
        <taxon>Candidatus Lucifugimonadales</taxon>
        <taxon>Candidatus Lucifugimonadaceae</taxon>
        <taxon>Candidatus Lucifugimonas</taxon>
    </lineage>
</organism>
<evidence type="ECO:0000256" key="2">
    <source>
        <dbReference type="SAM" id="Phobius"/>
    </source>
</evidence>
<dbReference type="EMBL" id="WMBE01000002">
    <property type="protein sequence ID" value="MDG0867136.1"/>
    <property type="molecule type" value="Genomic_DNA"/>
</dbReference>
<evidence type="ECO:0000256" key="1">
    <source>
        <dbReference type="SAM" id="MobiDB-lite"/>
    </source>
</evidence>
<sequence>MTFGGGGEQPTHIPDRQHSEPPIRGPEDPHSDGRMLMEVLVKWGAIALVAFFLLMAFAMILNCETDPSQRDQRATAEAAATTREAVKQRVNPN</sequence>
<dbReference type="Proteomes" id="UP001321249">
    <property type="component" value="Unassembled WGS sequence"/>
</dbReference>
<reference evidence="4" key="2">
    <citation type="journal article" date="2023" name="Nat. Commun.">
        <title>Cultivation of marine bacteria of the SAR202 clade.</title>
        <authorList>
            <person name="Lim Y."/>
            <person name="Seo J.H."/>
            <person name="Giovannoni S.J."/>
            <person name="Kang I."/>
            <person name="Cho J.C."/>
        </authorList>
    </citation>
    <scope>NUCLEOTIDE SEQUENCE</scope>
    <source>
        <strain evidence="4">JH1073</strain>
    </source>
</reference>
<reference evidence="5" key="3">
    <citation type="submission" date="2023-06" db="EMBL/GenBank/DDBJ databases">
        <title>Pangenomics reveal diversification of enzyme families and niche specialization in globally abundant SAR202 bacteria.</title>
        <authorList>
            <person name="Saw J.H.W."/>
        </authorList>
    </citation>
    <scope>NUCLEOTIDE SEQUENCE [LARGE SCALE GENOMIC DNA]</scope>
    <source>
        <strain evidence="5">JH1073</strain>
    </source>
</reference>
<evidence type="ECO:0000313" key="5">
    <source>
        <dbReference type="Proteomes" id="UP001219901"/>
    </source>
</evidence>
<keyword evidence="5" id="KW-1185">Reference proteome</keyword>
<evidence type="ECO:0000313" key="4">
    <source>
        <dbReference type="EMBL" id="WFG38547.1"/>
    </source>
</evidence>
<name>A0AAJ5ZBY5_9CHLR</name>
<evidence type="ECO:0000313" key="6">
    <source>
        <dbReference type="Proteomes" id="UP001321249"/>
    </source>
</evidence>
<feature type="region of interest" description="Disordered" evidence="1">
    <location>
        <begin position="66"/>
        <end position="93"/>
    </location>
</feature>
<gene>
    <name evidence="3" type="ORF">GKO46_08615</name>
    <name evidence="4" type="ORF">GKO48_02620</name>
</gene>
<keyword evidence="2" id="KW-1133">Transmembrane helix</keyword>
<dbReference type="AlphaFoldDB" id="A0AAJ5ZBY5"/>
<protein>
    <submittedName>
        <fullName evidence="4">Uncharacterized protein</fullName>
    </submittedName>
</protein>
<reference evidence="5 6" key="1">
    <citation type="submission" date="2019-11" db="EMBL/GenBank/DDBJ databases">
        <authorList>
            <person name="Cho J.-C."/>
        </authorList>
    </citation>
    <scope>NUCLEOTIDE SEQUENCE [LARGE SCALE GENOMIC DNA]</scope>
    <source>
        <strain evidence="4 5">JH1073</strain>
        <strain evidence="3 6">JH702</strain>
    </source>
</reference>
<dbReference type="EMBL" id="CP046147">
    <property type="protein sequence ID" value="WFG38547.1"/>
    <property type="molecule type" value="Genomic_DNA"/>
</dbReference>
<feature type="region of interest" description="Disordered" evidence="1">
    <location>
        <begin position="1"/>
        <end position="32"/>
    </location>
</feature>
<feature type="compositionally biased region" description="Basic and acidic residues" evidence="1">
    <location>
        <begin position="13"/>
        <end position="32"/>
    </location>
</feature>
<accession>A0AAJ5ZBY5</accession>